<dbReference type="EMBL" id="CAJA01000386">
    <property type="protein sequence ID" value="CCH74450.1"/>
    <property type="molecule type" value="Genomic_DNA"/>
</dbReference>
<evidence type="ECO:0000256" key="1">
    <source>
        <dbReference type="SAM" id="MobiDB-lite"/>
    </source>
</evidence>
<proteinExistence type="predicted"/>
<reference evidence="2 3" key="1">
    <citation type="journal article" date="2013" name="ISME J.">
        <title>A metabolic model for members of the genus Tetrasphaera involved in enhanced biological phosphorus removal.</title>
        <authorList>
            <person name="Kristiansen R."/>
            <person name="Nguyen H.T.T."/>
            <person name="Saunders A.M."/>
            <person name="Nielsen J.L."/>
            <person name="Wimmer R."/>
            <person name="Le V.Q."/>
            <person name="McIlroy S.J."/>
            <person name="Petrovski S."/>
            <person name="Seviour R.J."/>
            <person name="Calteau A."/>
            <person name="Nielsen K.L."/>
            <person name="Nielsen P.H."/>
        </authorList>
    </citation>
    <scope>NUCLEOTIDE SEQUENCE [LARGE SCALE GENOMIC DNA]</scope>
    <source>
        <strain evidence="2 3">Ben110</strain>
    </source>
</reference>
<gene>
    <name evidence="2" type="ORF">BN11_4460003</name>
</gene>
<organism evidence="2 3">
    <name type="scientific">Nostocoides australiense Ben110</name>
    <dbReference type="NCBI Taxonomy" id="1193182"/>
    <lineage>
        <taxon>Bacteria</taxon>
        <taxon>Bacillati</taxon>
        <taxon>Actinomycetota</taxon>
        <taxon>Actinomycetes</taxon>
        <taxon>Micrococcales</taxon>
        <taxon>Intrasporangiaceae</taxon>
        <taxon>Nostocoides</taxon>
    </lineage>
</organism>
<keyword evidence="3" id="KW-1185">Reference proteome</keyword>
<dbReference type="AlphaFoldDB" id="W6K0D6"/>
<feature type="region of interest" description="Disordered" evidence="1">
    <location>
        <begin position="1"/>
        <end position="26"/>
    </location>
</feature>
<name>W6K0D6_9MICO</name>
<sequence>MLGRYARFTSPRREPSTGSDHCSREMTPGQVLYQSGYDDKADQDVYTTGSVREFQSFACS</sequence>
<evidence type="ECO:0000313" key="2">
    <source>
        <dbReference type="EMBL" id="CCH74450.1"/>
    </source>
</evidence>
<accession>W6K0D6</accession>
<protein>
    <submittedName>
        <fullName evidence="2">Uncharacterized protein</fullName>
    </submittedName>
</protein>
<evidence type="ECO:0000313" key="3">
    <source>
        <dbReference type="Proteomes" id="UP000035763"/>
    </source>
</evidence>
<dbReference type="Proteomes" id="UP000035763">
    <property type="component" value="Unassembled WGS sequence"/>
</dbReference>
<comment type="caution">
    <text evidence="2">The sequence shown here is derived from an EMBL/GenBank/DDBJ whole genome shotgun (WGS) entry which is preliminary data.</text>
</comment>